<dbReference type="InterPro" id="IPR010255">
    <property type="entry name" value="Haem_peroxidase_sf"/>
</dbReference>
<evidence type="ECO:0000256" key="3">
    <source>
        <dbReference type="ARBA" id="ARBA00022723"/>
    </source>
</evidence>
<keyword evidence="8" id="KW-0575">Peroxidase</keyword>
<dbReference type="CDD" id="cd09817">
    <property type="entry name" value="linoleate_diol_synthase_like"/>
    <property type="match status" value="1"/>
</dbReference>
<dbReference type="GO" id="GO:0051213">
    <property type="term" value="F:dioxygenase activity"/>
    <property type="evidence" value="ECO:0007669"/>
    <property type="project" value="UniProtKB-KW"/>
</dbReference>
<dbReference type="GeneID" id="36524916"/>
<evidence type="ECO:0000256" key="2">
    <source>
        <dbReference type="ARBA" id="ARBA00022617"/>
    </source>
</evidence>
<dbReference type="Pfam" id="PF00067">
    <property type="entry name" value="p450"/>
    <property type="match status" value="1"/>
</dbReference>
<dbReference type="InterPro" id="IPR001128">
    <property type="entry name" value="Cyt_P450"/>
</dbReference>
<dbReference type="InterPro" id="IPR019791">
    <property type="entry name" value="Haem_peroxidase_animal"/>
</dbReference>
<keyword evidence="5" id="KW-0560">Oxidoreductase</keyword>
<dbReference type="Pfam" id="PF03098">
    <property type="entry name" value="An_peroxidase"/>
    <property type="match status" value="1"/>
</dbReference>
<keyword evidence="6 7" id="KW-0408">Iron</keyword>
<accession>A0A2I2FM13</accession>
<name>A0A2I2FM13_ASPCN</name>
<feature type="binding site" description="axial binding residue" evidence="7">
    <location>
        <position position="349"/>
    </location>
    <ligand>
        <name>heme b</name>
        <dbReference type="ChEBI" id="CHEBI:60344"/>
    </ligand>
    <ligandPart>
        <name>Fe</name>
        <dbReference type="ChEBI" id="CHEBI:18248"/>
    </ligandPart>
</feature>
<keyword evidence="4" id="KW-0223">Dioxygenase</keyword>
<dbReference type="Proteomes" id="UP000234585">
    <property type="component" value="Unassembled WGS sequence"/>
</dbReference>
<dbReference type="PROSITE" id="PS50292">
    <property type="entry name" value="PEROXIDASE_3"/>
    <property type="match status" value="1"/>
</dbReference>
<organism evidence="8 9">
    <name type="scientific">Aspergillus candidus</name>
    <dbReference type="NCBI Taxonomy" id="41067"/>
    <lineage>
        <taxon>Eukaryota</taxon>
        <taxon>Fungi</taxon>
        <taxon>Dikarya</taxon>
        <taxon>Ascomycota</taxon>
        <taxon>Pezizomycotina</taxon>
        <taxon>Eurotiomycetes</taxon>
        <taxon>Eurotiomycetidae</taxon>
        <taxon>Eurotiales</taxon>
        <taxon>Aspergillaceae</taxon>
        <taxon>Aspergillus</taxon>
        <taxon>Aspergillus subgen. Circumdati</taxon>
    </lineage>
</organism>
<dbReference type="GO" id="GO:0004497">
    <property type="term" value="F:monooxygenase activity"/>
    <property type="evidence" value="ECO:0007669"/>
    <property type="project" value="InterPro"/>
</dbReference>
<dbReference type="PANTHER" id="PTHR11903:SF37">
    <property type="entry name" value="PSI-PRODUCING OXYGENASE A"/>
    <property type="match status" value="1"/>
</dbReference>
<proteinExistence type="predicted"/>
<dbReference type="GO" id="GO:0004601">
    <property type="term" value="F:peroxidase activity"/>
    <property type="evidence" value="ECO:0007669"/>
    <property type="project" value="UniProtKB-KW"/>
</dbReference>
<dbReference type="RefSeq" id="XP_024675690.1">
    <property type="nucleotide sequence ID" value="XM_024817756.1"/>
</dbReference>
<evidence type="ECO:0000256" key="7">
    <source>
        <dbReference type="PIRSR" id="PIRSR619791-2"/>
    </source>
</evidence>
<reference evidence="8 9" key="1">
    <citation type="submission" date="2017-12" db="EMBL/GenBank/DDBJ databases">
        <authorList>
            <consortium name="DOE Joint Genome Institute"/>
            <person name="Haridas S."/>
            <person name="Kjaerbolling I."/>
            <person name="Vesth T.C."/>
            <person name="Frisvad J.C."/>
            <person name="Nybo J.L."/>
            <person name="Theobald S."/>
            <person name="Kuo A."/>
            <person name="Bowyer P."/>
            <person name="Matsuda Y."/>
            <person name="Mondo S."/>
            <person name="Lyhne E.K."/>
            <person name="Kogle M.E."/>
            <person name="Clum A."/>
            <person name="Lipzen A."/>
            <person name="Salamov A."/>
            <person name="Ngan C.Y."/>
            <person name="Daum C."/>
            <person name="Chiniquy J."/>
            <person name="Barry K."/>
            <person name="LaButti K."/>
            <person name="Simmons B.A."/>
            <person name="Magnuson J.K."/>
            <person name="Mortensen U.H."/>
            <person name="Larsen T.O."/>
            <person name="Grigoriev I.V."/>
            <person name="Baker S.E."/>
            <person name="Andersen M.R."/>
            <person name="Nordberg H.P."/>
            <person name="Cantor M.N."/>
            <person name="Hua S.X."/>
        </authorList>
    </citation>
    <scope>NUCLEOTIDE SEQUENCE [LARGE SCALE GENOMIC DNA]</scope>
    <source>
        <strain evidence="8 9">CBS 102.13</strain>
    </source>
</reference>
<dbReference type="Gene3D" id="1.10.640.10">
    <property type="entry name" value="Haem peroxidase domain superfamily, animal type"/>
    <property type="match status" value="1"/>
</dbReference>
<dbReference type="AlphaFoldDB" id="A0A2I2FM13"/>
<dbReference type="SUPFAM" id="SSF48264">
    <property type="entry name" value="Cytochrome P450"/>
    <property type="match status" value="1"/>
</dbReference>
<dbReference type="STRING" id="41067.A0A2I2FM13"/>
<gene>
    <name evidence="8" type="ORF">BDW47DRAFT_133148</name>
</gene>
<dbReference type="PANTHER" id="PTHR11903">
    <property type="entry name" value="PROSTAGLANDIN G/H SYNTHASE"/>
    <property type="match status" value="1"/>
</dbReference>
<keyword evidence="2 7" id="KW-0349">Heme</keyword>
<sequence length="1021" mass="113299">MTSTHQGLIRLLDEVREDIVSQVGRVGPDFETFEGLSSTVLAGGIIDDRKYLVNRRIIQAAASLPNDSNLRDKITDEFVKTLWNTLEHPPLSWLGNDFKYRAADGSNNNVLYPRLGAAGSHYARSVTPQHQRVSFSIVAVLARDGPARKHPTGVSANLFYLATIIIHDLFHTDENDGTRLMNSSYLDLGPLYGHNAEQQSRVRTFKDGRLKNGTYSEQRLLGQPPGVSAFLIAFNRFHNYVVGEMALINEAGRFSLPAGLTPESSQYAAAEAKRENDLFQIGRLVTCGLYVNIILGDYLRAILNLNTNPVNSDWKLDPRGRIEVFDAQGVPRGLGNQVSAEFNMIYRWHAAITDQDEAWTKAFMKDSLGRDVDPSSLSVGQFLAGLRKWKQTLDPEPSKWTFGALKRTPDGQFHDSDLVKLLQDGAEHAAGAFGARNIPRVLRAIEMLGIQQGREWGLATLNEFRLFFKLKPYSTFLEVNSDPGALYGHPDNIELYVGVEAEEAKQPFYPGSGLCPGFTISVAILSDAVALVRGDRFYTVDYNPINLTNFGFQSASSDFDVANGGVMYKLLMRAFPGRQAFENAGTADKLDFNRPVHQGPVIALTSWQGVTQLLSDGKRFRVPWGPHTFQLTGHDYMLSGDSFANADQRVFVNKCLYQPKDSLEEVQQYYERTTLELLQKYSKKAGLCYYVDAVRDIGNFAHANFTADFFNIPLTKSAGNNAYTDAEIYDGLAELFGYVFLDVDPAQSLKHRIVGSRKSERLGQVMRKQVEHQQSHIASIARHVLGADSEPEGLANYGAQLVRRLLDDGKSVDEVVWAIIPTAAAACATQAQGWGQLIELYLSDAYYKHWADIQGLAHNKDKESFEKLKKYALEGFRLSTPAFGVLRNAAVDTTIDDSGKSIAVHKGDTIFADFVTAGRDPANFPDPESIRLDRPDELYIHHGWGPHACLGRAIVTVAGAAMLRVFGRLTNLRRSPGPSGEMKSKLVNNAFKVYLPEDGSEWTPFPCNKKVLFDSLGDQGP</sequence>
<dbReference type="EMBL" id="KZ559120">
    <property type="protein sequence ID" value="PLB41678.1"/>
    <property type="molecule type" value="Genomic_DNA"/>
</dbReference>
<evidence type="ECO:0000256" key="4">
    <source>
        <dbReference type="ARBA" id="ARBA00022964"/>
    </source>
</evidence>
<dbReference type="CDD" id="cd20612">
    <property type="entry name" value="CYP_LDS-like_C"/>
    <property type="match status" value="1"/>
</dbReference>
<dbReference type="InterPro" id="IPR037120">
    <property type="entry name" value="Haem_peroxidase_sf_animal"/>
</dbReference>
<dbReference type="InterPro" id="IPR034812">
    <property type="entry name" value="Ppo-like_N"/>
</dbReference>
<keyword evidence="3 7" id="KW-0479">Metal-binding</keyword>
<dbReference type="GO" id="GO:0006631">
    <property type="term" value="P:fatty acid metabolic process"/>
    <property type="evidence" value="ECO:0007669"/>
    <property type="project" value="UniProtKB-ARBA"/>
</dbReference>
<dbReference type="GO" id="GO:0016705">
    <property type="term" value="F:oxidoreductase activity, acting on paired donors, with incorporation or reduction of molecular oxygen"/>
    <property type="evidence" value="ECO:0007669"/>
    <property type="project" value="InterPro"/>
</dbReference>
<evidence type="ECO:0000313" key="8">
    <source>
        <dbReference type="EMBL" id="PLB41678.1"/>
    </source>
</evidence>
<dbReference type="InterPro" id="IPR036396">
    <property type="entry name" value="Cyt_P450_sf"/>
</dbReference>
<comment type="subunit">
    <text evidence="1">Homotetramer.</text>
</comment>
<dbReference type="SUPFAM" id="SSF48113">
    <property type="entry name" value="Heme-dependent peroxidases"/>
    <property type="match status" value="1"/>
</dbReference>
<evidence type="ECO:0000256" key="5">
    <source>
        <dbReference type="ARBA" id="ARBA00023002"/>
    </source>
</evidence>
<evidence type="ECO:0000256" key="1">
    <source>
        <dbReference type="ARBA" id="ARBA00011881"/>
    </source>
</evidence>
<evidence type="ECO:0000313" key="9">
    <source>
        <dbReference type="Proteomes" id="UP000234585"/>
    </source>
</evidence>
<dbReference type="InterPro" id="IPR050783">
    <property type="entry name" value="Oxylipin_biosynth_metab"/>
</dbReference>
<keyword evidence="9" id="KW-1185">Reference proteome</keyword>
<dbReference type="Gene3D" id="1.10.630.10">
    <property type="entry name" value="Cytochrome P450"/>
    <property type="match status" value="1"/>
</dbReference>
<dbReference type="GO" id="GO:0006979">
    <property type="term" value="P:response to oxidative stress"/>
    <property type="evidence" value="ECO:0007669"/>
    <property type="project" value="InterPro"/>
</dbReference>
<protein>
    <submittedName>
        <fullName evidence="8">Heme peroxidase</fullName>
    </submittedName>
</protein>
<dbReference type="PRINTS" id="PR00457">
    <property type="entry name" value="ANPEROXIDASE"/>
</dbReference>
<dbReference type="GO" id="GO:0005506">
    <property type="term" value="F:iron ion binding"/>
    <property type="evidence" value="ECO:0007669"/>
    <property type="project" value="InterPro"/>
</dbReference>
<dbReference type="GO" id="GO:0020037">
    <property type="term" value="F:heme binding"/>
    <property type="evidence" value="ECO:0007669"/>
    <property type="project" value="InterPro"/>
</dbReference>
<evidence type="ECO:0000256" key="6">
    <source>
        <dbReference type="ARBA" id="ARBA00023004"/>
    </source>
</evidence>
<dbReference type="OrthoDB" id="823504at2759"/>